<reference evidence="7" key="1">
    <citation type="submission" date="2020-11" db="EMBL/GenBank/DDBJ databases">
        <authorList>
            <consortium name="DOE Joint Genome Institute"/>
            <person name="Ahrendt S."/>
            <person name="Riley R."/>
            <person name="Andreopoulos W."/>
            <person name="Labutti K."/>
            <person name="Pangilinan J."/>
            <person name="Ruiz-Duenas F.J."/>
            <person name="Barrasa J.M."/>
            <person name="Sanchez-Garcia M."/>
            <person name="Camarero S."/>
            <person name="Miyauchi S."/>
            <person name="Serrano A."/>
            <person name="Linde D."/>
            <person name="Babiker R."/>
            <person name="Drula E."/>
            <person name="Ayuso-Fernandez I."/>
            <person name="Pacheco R."/>
            <person name="Padilla G."/>
            <person name="Ferreira P."/>
            <person name="Barriuso J."/>
            <person name="Kellner H."/>
            <person name="Castanera R."/>
            <person name="Alfaro M."/>
            <person name="Ramirez L."/>
            <person name="Pisabarro A.G."/>
            <person name="Kuo A."/>
            <person name="Tritt A."/>
            <person name="Lipzen A."/>
            <person name="He G."/>
            <person name="Yan M."/>
            <person name="Ng V."/>
            <person name="Cullen D."/>
            <person name="Martin F."/>
            <person name="Rosso M.-N."/>
            <person name="Henrissat B."/>
            <person name="Hibbett D."/>
            <person name="Martinez A.T."/>
            <person name="Grigoriev I.V."/>
        </authorList>
    </citation>
    <scope>NUCLEOTIDE SEQUENCE</scope>
    <source>
        <strain evidence="7">AH 40177</strain>
    </source>
</reference>
<evidence type="ECO:0000313" key="7">
    <source>
        <dbReference type="EMBL" id="KAF9060642.1"/>
    </source>
</evidence>
<dbReference type="AlphaFoldDB" id="A0A9P5PDB3"/>
<evidence type="ECO:0000256" key="3">
    <source>
        <dbReference type="ARBA" id="ARBA00022737"/>
    </source>
</evidence>
<feature type="compositionally biased region" description="Basic and acidic residues" evidence="6">
    <location>
        <begin position="213"/>
        <end position="241"/>
    </location>
</feature>
<dbReference type="PANTHER" id="PTHR15263">
    <property type="entry name" value="I-KAPPA-B-LIKE PROTEIN IKBL"/>
    <property type="match status" value="1"/>
</dbReference>
<evidence type="ECO:0000256" key="5">
    <source>
        <dbReference type="ARBA" id="ARBA00023242"/>
    </source>
</evidence>
<feature type="region of interest" description="Disordered" evidence="6">
    <location>
        <begin position="165"/>
        <end position="406"/>
    </location>
</feature>
<evidence type="ECO:0000313" key="8">
    <source>
        <dbReference type="Proteomes" id="UP000772434"/>
    </source>
</evidence>
<feature type="compositionally biased region" description="Acidic residues" evidence="6">
    <location>
        <begin position="366"/>
        <end position="378"/>
    </location>
</feature>
<evidence type="ECO:0000256" key="2">
    <source>
        <dbReference type="ARBA" id="ARBA00022553"/>
    </source>
</evidence>
<comment type="caution">
    <text evidence="7">The sequence shown here is derived from an EMBL/GenBank/DDBJ whole genome shotgun (WGS) entry which is preliminary data.</text>
</comment>
<gene>
    <name evidence="7" type="ORF">BDP27DRAFT_1429809</name>
</gene>
<evidence type="ECO:0000256" key="6">
    <source>
        <dbReference type="SAM" id="MobiDB-lite"/>
    </source>
</evidence>
<keyword evidence="5" id="KW-0539">Nucleus</keyword>
<dbReference type="Proteomes" id="UP000772434">
    <property type="component" value="Unassembled WGS sequence"/>
</dbReference>
<dbReference type="GO" id="GO:0043124">
    <property type="term" value="P:negative regulation of canonical NF-kappaB signal transduction"/>
    <property type="evidence" value="ECO:0007669"/>
    <property type="project" value="InterPro"/>
</dbReference>
<dbReference type="GO" id="GO:0005634">
    <property type="term" value="C:nucleus"/>
    <property type="evidence" value="ECO:0007669"/>
    <property type="project" value="UniProtKB-SubCell"/>
</dbReference>
<keyword evidence="8" id="KW-1185">Reference proteome</keyword>
<dbReference type="EMBL" id="JADNRY010000233">
    <property type="protein sequence ID" value="KAF9060642.1"/>
    <property type="molecule type" value="Genomic_DNA"/>
</dbReference>
<sequence length="620" mass="71274">MASPFAGPSSPRKTPGVLDSSQRARLSTFTHSSLSFASFNPRTAISSSFARKISLNDELYNAKRIVIETTPNGESFWRFVPKAQREEGVTDEGHWPRVVDMCGTNYEISQEQWDMYKLDPLYECRVRTPPALTIITRVSPESPDSPPLIGKRSAAKAGIPILNPRKKLNTGDSSFGLESDDSEVEEVEDMVIDQSMPPPRARSAGLASKARKKREDILRHRQQRRENISRRAEKLSSKDYFDFSTEASSERSQSVPYESRGKRKATILAEPLRSPTEEESLFRDTFIYEQSAQGKRTRKASPGATKRELDAKRAKRDRRRQDRQRAKVNGRRQQWHEQFMQEVYAEVPDLRPSPDEAQTQDMQDNGYDDNDDTDDDESSGGPSPDTSFEEDAARAAAIAESRRKLAELESHRPLWEEAARKRALLEEAQAEAERLKIQERRWAEARRATEALRAETLQKIEEAKERQEAERQEREEAAKRQRERQQRQQRWSFGPWTMARALERYKVLSDAFDTSKFSANDPLSFDLVPWPVLTSPATLSEEDIDWNNVEKFFNAIQPTMRPQEFKVFVEKSHRRFHPDRWRARGLLRTIANEAERGCLEVAATTVSQALTPLWRDITGR</sequence>
<proteinExistence type="predicted"/>
<protein>
    <submittedName>
        <fullName evidence="7">Uncharacterized protein</fullName>
    </submittedName>
</protein>
<keyword evidence="4" id="KW-0040">ANK repeat</keyword>
<dbReference type="OrthoDB" id="8062037at2759"/>
<feature type="region of interest" description="Disordered" evidence="6">
    <location>
        <begin position="1"/>
        <end position="21"/>
    </location>
</feature>
<keyword evidence="2" id="KW-0597">Phosphoprotein</keyword>
<name>A0A9P5PDB3_9AGAR</name>
<feature type="compositionally biased region" description="Acidic residues" evidence="6">
    <location>
        <begin position="178"/>
        <end position="191"/>
    </location>
</feature>
<evidence type="ECO:0000256" key="4">
    <source>
        <dbReference type="ARBA" id="ARBA00023043"/>
    </source>
</evidence>
<comment type="subcellular location">
    <subcellularLocation>
        <location evidence="1">Nucleus</location>
    </subcellularLocation>
</comment>
<keyword evidence="3" id="KW-0677">Repeat</keyword>
<dbReference type="InterPro" id="IPR038753">
    <property type="entry name" value="NFKBIL1"/>
</dbReference>
<feature type="compositionally biased region" description="Basic and acidic residues" evidence="6">
    <location>
        <begin position="463"/>
        <end position="486"/>
    </location>
</feature>
<feature type="compositionally biased region" description="Polar residues" evidence="6">
    <location>
        <begin position="245"/>
        <end position="256"/>
    </location>
</feature>
<organism evidence="7 8">
    <name type="scientific">Rhodocollybia butyracea</name>
    <dbReference type="NCBI Taxonomy" id="206335"/>
    <lineage>
        <taxon>Eukaryota</taxon>
        <taxon>Fungi</taxon>
        <taxon>Dikarya</taxon>
        <taxon>Basidiomycota</taxon>
        <taxon>Agaricomycotina</taxon>
        <taxon>Agaricomycetes</taxon>
        <taxon>Agaricomycetidae</taxon>
        <taxon>Agaricales</taxon>
        <taxon>Marasmiineae</taxon>
        <taxon>Omphalotaceae</taxon>
        <taxon>Rhodocollybia</taxon>
    </lineage>
</organism>
<feature type="region of interest" description="Disordered" evidence="6">
    <location>
        <begin position="463"/>
        <end position="490"/>
    </location>
</feature>
<evidence type="ECO:0000256" key="1">
    <source>
        <dbReference type="ARBA" id="ARBA00004123"/>
    </source>
</evidence>
<accession>A0A9P5PDB3</accession>
<dbReference type="PANTHER" id="PTHR15263:SF1">
    <property type="entry name" value="NF-KAPPA-B INHIBITOR-LIKE PROTEIN 1"/>
    <property type="match status" value="1"/>
</dbReference>